<accession>A0A1M5JW42</accession>
<dbReference type="PANTHER" id="PTHR11795:SF447">
    <property type="entry name" value="ABC TRANSPORTER PERMEASE PROTEIN"/>
    <property type="match status" value="1"/>
</dbReference>
<evidence type="ECO:0000256" key="8">
    <source>
        <dbReference type="ARBA" id="ARBA00037998"/>
    </source>
</evidence>
<keyword evidence="7 9" id="KW-0472">Membrane</keyword>
<dbReference type="CDD" id="cd06582">
    <property type="entry name" value="TM_PBP1_LivH_like"/>
    <property type="match status" value="1"/>
</dbReference>
<dbReference type="InterPro" id="IPR001851">
    <property type="entry name" value="ABC_transp_permease"/>
</dbReference>
<evidence type="ECO:0000256" key="2">
    <source>
        <dbReference type="ARBA" id="ARBA00022448"/>
    </source>
</evidence>
<keyword evidence="5" id="KW-0029">Amino-acid transport</keyword>
<evidence type="ECO:0000256" key="6">
    <source>
        <dbReference type="ARBA" id="ARBA00022989"/>
    </source>
</evidence>
<sequence>MALGSFFGSFELSAFINALILGISIASIWLLAALGLTIIYGTAGVINMAHGEFIMLGAYSSYTLQSHLGLPFFLCVPASFVIVAAVGLILERGLIRYLYKRPLDTLLATFGVSLVLMQGVRLIFGSDPKYLAVPQIFQSNVQLGFLNISVFRVVVLAVTIGAAAALWALFYRTRFGVQVRAVMQNKEMAASFGINADRVYMLTFALGAGLAGLAGSLFGVLNIVLPTMGATYVVQAFLVVVVGGGTLAGSVVAGGATGELQSIFAYFTNDTFARFVLFVLIVVFLRIRPQGLFAPSSTRR</sequence>
<dbReference type="GO" id="GO:0005886">
    <property type="term" value="C:plasma membrane"/>
    <property type="evidence" value="ECO:0007669"/>
    <property type="project" value="UniProtKB-SubCell"/>
</dbReference>
<comment type="similarity">
    <text evidence="8">Belongs to the binding-protein-dependent transport system permease family. LivHM subfamily.</text>
</comment>
<dbReference type="InterPro" id="IPR017779">
    <property type="entry name" value="ABC_UrtB_bac"/>
</dbReference>
<dbReference type="EMBL" id="LT670818">
    <property type="protein sequence ID" value="SHG44500.1"/>
    <property type="molecule type" value="Genomic_DNA"/>
</dbReference>
<evidence type="ECO:0000256" key="3">
    <source>
        <dbReference type="ARBA" id="ARBA00022475"/>
    </source>
</evidence>
<feature type="transmembrane region" description="Helical" evidence="9">
    <location>
        <begin position="68"/>
        <end position="90"/>
    </location>
</feature>
<dbReference type="GO" id="GO:0022857">
    <property type="term" value="F:transmembrane transporter activity"/>
    <property type="evidence" value="ECO:0007669"/>
    <property type="project" value="InterPro"/>
</dbReference>
<evidence type="ECO:0000256" key="5">
    <source>
        <dbReference type="ARBA" id="ARBA00022970"/>
    </source>
</evidence>
<dbReference type="NCBIfam" id="TIGR03409">
    <property type="entry name" value="urea_trans_UrtB"/>
    <property type="match status" value="1"/>
</dbReference>
<organism evidence="10 11">
    <name type="scientific">Bradyrhizobium erythrophlei</name>
    <dbReference type="NCBI Taxonomy" id="1437360"/>
    <lineage>
        <taxon>Bacteria</taxon>
        <taxon>Pseudomonadati</taxon>
        <taxon>Pseudomonadota</taxon>
        <taxon>Alphaproteobacteria</taxon>
        <taxon>Hyphomicrobiales</taxon>
        <taxon>Nitrobacteraceae</taxon>
        <taxon>Bradyrhizobium</taxon>
    </lineage>
</organism>
<name>A0A1M5JW42_9BRAD</name>
<keyword evidence="2" id="KW-0813">Transport</keyword>
<protein>
    <submittedName>
        <fullName evidence="10">Amino acid/amide ABC transporter membrane protein 1, HAAT family</fullName>
    </submittedName>
</protein>
<evidence type="ECO:0000313" key="10">
    <source>
        <dbReference type="EMBL" id="SHG44500.1"/>
    </source>
</evidence>
<evidence type="ECO:0000256" key="4">
    <source>
        <dbReference type="ARBA" id="ARBA00022692"/>
    </source>
</evidence>
<evidence type="ECO:0000313" key="11">
    <source>
        <dbReference type="Proteomes" id="UP000190675"/>
    </source>
</evidence>
<feature type="transmembrane region" description="Helical" evidence="9">
    <location>
        <begin position="12"/>
        <end position="31"/>
    </location>
</feature>
<dbReference type="GO" id="GO:0006865">
    <property type="term" value="P:amino acid transport"/>
    <property type="evidence" value="ECO:0007669"/>
    <property type="project" value="UniProtKB-KW"/>
</dbReference>
<keyword evidence="6 9" id="KW-1133">Transmembrane helix</keyword>
<dbReference type="InterPro" id="IPR052157">
    <property type="entry name" value="BCAA_transport_permease"/>
</dbReference>
<evidence type="ECO:0000256" key="7">
    <source>
        <dbReference type="ARBA" id="ARBA00023136"/>
    </source>
</evidence>
<proteinExistence type="inferred from homology"/>
<gene>
    <name evidence="10" type="ORF">SAMN05444169_2505</name>
</gene>
<dbReference type="AlphaFoldDB" id="A0A1M5JW42"/>
<comment type="subcellular location">
    <subcellularLocation>
        <location evidence="1">Cell membrane</location>
        <topology evidence="1">Multi-pass membrane protein</topology>
    </subcellularLocation>
</comment>
<keyword evidence="4 9" id="KW-0812">Transmembrane</keyword>
<dbReference type="OrthoDB" id="9807115at2"/>
<dbReference type="PANTHER" id="PTHR11795">
    <property type="entry name" value="BRANCHED-CHAIN AMINO ACID TRANSPORT SYSTEM PERMEASE PROTEIN LIVH"/>
    <property type="match status" value="1"/>
</dbReference>
<feature type="transmembrane region" description="Helical" evidence="9">
    <location>
        <begin position="263"/>
        <end position="287"/>
    </location>
</feature>
<dbReference type="RefSeq" id="WP_079566236.1">
    <property type="nucleotide sequence ID" value="NZ_LT670818.1"/>
</dbReference>
<reference evidence="10 11" key="1">
    <citation type="submission" date="2016-11" db="EMBL/GenBank/DDBJ databases">
        <authorList>
            <person name="Jaros S."/>
            <person name="Januszkiewicz K."/>
            <person name="Wedrychowicz H."/>
        </authorList>
    </citation>
    <scope>NUCLEOTIDE SEQUENCE [LARGE SCALE GENOMIC DNA]</scope>
    <source>
        <strain evidence="10 11">GAS242</strain>
    </source>
</reference>
<keyword evidence="3" id="KW-1003">Cell membrane</keyword>
<feature type="transmembrane region" description="Helical" evidence="9">
    <location>
        <begin position="38"/>
        <end position="62"/>
    </location>
</feature>
<dbReference type="Pfam" id="PF02653">
    <property type="entry name" value="BPD_transp_2"/>
    <property type="match status" value="1"/>
</dbReference>
<feature type="transmembrane region" description="Helical" evidence="9">
    <location>
        <begin position="232"/>
        <end position="256"/>
    </location>
</feature>
<evidence type="ECO:0000256" key="9">
    <source>
        <dbReference type="SAM" id="Phobius"/>
    </source>
</evidence>
<dbReference type="Proteomes" id="UP000190675">
    <property type="component" value="Chromosome I"/>
</dbReference>
<feature type="transmembrane region" description="Helical" evidence="9">
    <location>
        <begin position="102"/>
        <end position="124"/>
    </location>
</feature>
<evidence type="ECO:0000256" key="1">
    <source>
        <dbReference type="ARBA" id="ARBA00004651"/>
    </source>
</evidence>
<feature type="transmembrane region" description="Helical" evidence="9">
    <location>
        <begin position="144"/>
        <end position="170"/>
    </location>
</feature>
<feature type="transmembrane region" description="Helical" evidence="9">
    <location>
        <begin position="199"/>
        <end position="220"/>
    </location>
</feature>